<dbReference type="GO" id="GO:0046983">
    <property type="term" value="F:protein dimerization activity"/>
    <property type="evidence" value="ECO:0007669"/>
    <property type="project" value="InterPro"/>
</dbReference>
<dbReference type="GO" id="GO:0016020">
    <property type="term" value="C:membrane"/>
    <property type="evidence" value="ECO:0007669"/>
    <property type="project" value="InterPro"/>
</dbReference>
<dbReference type="RefSeq" id="WP_147648892.1">
    <property type="nucleotide sequence ID" value="NZ_CP042806.1"/>
</dbReference>
<name>A0A5B9EEX5_9BACT</name>
<dbReference type="Pfam" id="PF07730">
    <property type="entry name" value="HisKA_3"/>
    <property type="match status" value="1"/>
</dbReference>
<protein>
    <recommendedName>
        <fullName evidence="1">Signal transduction histidine kinase subgroup 3 dimerisation and phosphoacceptor domain-containing protein</fullName>
    </recommendedName>
</protein>
<proteinExistence type="predicted"/>
<dbReference type="Proteomes" id="UP000321820">
    <property type="component" value="Chromosome"/>
</dbReference>
<gene>
    <name evidence="2" type="ORF">FTW19_17790</name>
</gene>
<dbReference type="GO" id="GO:0000155">
    <property type="term" value="F:phosphorelay sensor kinase activity"/>
    <property type="evidence" value="ECO:0007669"/>
    <property type="project" value="InterPro"/>
</dbReference>
<keyword evidence="3" id="KW-1185">Reference proteome</keyword>
<organism evidence="2 3">
    <name type="scientific">Terriglobus albidus</name>
    <dbReference type="NCBI Taxonomy" id="1592106"/>
    <lineage>
        <taxon>Bacteria</taxon>
        <taxon>Pseudomonadati</taxon>
        <taxon>Acidobacteriota</taxon>
        <taxon>Terriglobia</taxon>
        <taxon>Terriglobales</taxon>
        <taxon>Acidobacteriaceae</taxon>
        <taxon>Terriglobus</taxon>
    </lineage>
</organism>
<evidence type="ECO:0000313" key="2">
    <source>
        <dbReference type="EMBL" id="QEE29675.1"/>
    </source>
</evidence>
<reference evidence="2 3" key="1">
    <citation type="submission" date="2019-08" db="EMBL/GenBank/DDBJ databases">
        <title>Complete genome sequence of Terriglobus albidus strain ORNL.</title>
        <authorList>
            <person name="Podar M."/>
        </authorList>
    </citation>
    <scope>NUCLEOTIDE SEQUENCE [LARGE SCALE GENOMIC DNA]</scope>
    <source>
        <strain evidence="2 3">ORNL</strain>
    </source>
</reference>
<accession>A0A5B9EEX5</accession>
<dbReference type="AlphaFoldDB" id="A0A5B9EEX5"/>
<dbReference type="KEGG" id="talb:FTW19_17790"/>
<dbReference type="Gene3D" id="1.20.5.1930">
    <property type="match status" value="1"/>
</dbReference>
<feature type="domain" description="Signal transduction histidine kinase subgroup 3 dimerisation and phosphoacceptor" evidence="1">
    <location>
        <begin position="33"/>
        <end position="83"/>
    </location>
</feature>
<evidence type="ECO:0000313" key="3">
    <source>
        <dbReference type="Proteomes" id="UP000321820"/>
    </source>
</evidence>
<evidence type="ECO:0000259" key="1">
    <source>
        <dbReference type="Pfam" id="PF07730"/>
    </source>
</evidence>
<dbReference type="OrthoDB" id="447151at2"/>
<dbReference type="InterPro" id="IPR011712">
    <property type="entry name" value="Sig_transdc_His_kin_sub3_dim/P"/>
</dbReference>
<sequence length="131" mass="14752">MNWAHLSSSGRCLLRLKQATAKIHIRLGERLQERERIARDLHDTLLQDFQAVILRFQIAAKRMAKDDLNRPEIEKGLDYADDVLVTCRSAGSSGLTPSRSASRWFMQAAKKLPYLISRGVSGCFAAFSSNM</sequence>
<dbReference type="EMBL" id="CP042806">
    <property type="protein sequence ID" value="QEE29675.1"/>
    <property type="molecule type" value="Genomic_DNA"/>
</dbReference>